<accession>A0AAD5NE50</accession>
<evidence type="ECO:0000313" key="7">
    <source>
        <dbReference type="Proteomes" id="UP001064489"/>
    </source>
</evidence>
<reference evidence="6" key="1">
    <citation type="journal article" date="2022" name="Plant J.">
        <title>Strategies of tolerance reflected in two North American maple genomes.</title>
        <authorList>
            <person name="McEvoy S.L."/>
            <person name="Sezen U.U."/>
            <person name="Trouern-Trend A."/>
            <person name="McMahon S.M."/>
            <person name="Schaberg P.G."/>
            <person name="Yang J."/>
            <person name="Wegrzyn J.L."/>
            <person name="Swenson N.G."/>
        </authorList>
    </citation>
    <scope>NUCLEOTIDE SEQUENCE</scope>
    <source>
        <strain evidence="6">91603</strain>
    </source>
</reference>
<keyword evidence="1" id="KW-0479">Metal-binding</keyword>
<gene>
    <name evidence="6" type="ORF">LWI28_014453</name>
</gene>
<dbReference type="EMBL" id="JAJSOW010000108">
    <property type="protein sequence ID" value="KAI9153647.1"/>
    <property type="molecule type" value="Genomic_DNA"/>
</dbReference>
<proteinExistence type="predicted"/>
<sequence>MPDIDTLPDYDFDPPEADEDEPDPKQSKSDLFVKHMKKVRQEDGSYVAACNYCNKVYKWSKSGGYGIYRKHIQTKHPEAETRSRNHIEMEKRFRVWPYREGEPPLFHEGPMTNIYSTEGQLIDELVGGKSPFLA</sequence>
<name>A0AAD5NE50_ACENE</name>
<keyword evidence="2" id="KW-0863">Zinc-finger</keyword>
<feature type="region of interest" description="Disordered" evidence="4">
    <location>
        <begin position="1"/>
        <end position="30"/>
    </location>
</feature>
<dbReference type="Proteomes" id="UP001064489">
    <property type="component" value="Chromosome 11"/>
</dbReference>
<organism evidence="6 7">
    <name type="scientific">Acer negundo</name>
    <name type="common">Box elder</name>
    <dbReference type="NCBI Taxonomy" id="4023"/>
    <lineage>
        <taxon>Eukaryota</taxon>
        <taxon>Viridiplantae</taxon>
        <taxon>Streptophyta</taxon>
        <taxon>Embryophyta</taxon>
        <taxon>Tracheophyta</taxon>
        <taxon>Spermatophyta</taxon>
        <taxon>Magnoliopsida</taxon>
        <taxon>eudicotyledons</taxon>
        <taxon>Gunneridae</taxon>
        <taxon>Pentapetalae</taxon>
        <taxon>rosids</taxon>
        <taxon>malvids</taxon>
        <taxon>Sapindales</taxon>
        <taxon>Sapindaceae</taxon>
        <taxon>Hippocastanoideae</taxon>
        <taxon>Acereae</taxon>
        <taxon>Acer</taxon>
    </lineage>
</organism>
<feature type="compositionally biased region" description="Acidic residues" evidence="4">
    <location>
        <begin position="1"/>
        <end position="22"/>
    </location>
</feature>
<evidence type="ECO:0000256" key="1">
    <source>
        <dbReference type="ARBA" id="ARBA00022723"/>
    </source>
</evidence>
<evidence type="ECO:0000256" key="3">
    <source>
        <dbReference type="ARBA" id="ARBA00022833"/>
    </source>
</evidence>
<dbReference type="Pfam" id="PF02892">
    <property type="entry name" value="zf-BED"/>
    <property type="match status" value="1"/>
</dbReference>
<comment type="caution">
    <text evidence="6">The sequence shown here is derived from an EMBL/GenBank/DDBJ whole genome shotgun (WGS) entry which is preliminary data.</text>
</comment>
<keyword evidence="7" id="KW-1185">Reference proteome</keyword>
<evidence type="ECO:0000256" key="2">
    <source>
        <dbReference type="ARBA" id="ARBA00022771"/>
    </source>
</evidence>
<dbReference type="GO" id="GO:0008270">
    <property type="term" value="F:zinc ion binding"/>
    <property type="evidence" value="ECO:0007669"/>
    <property type="project" value="UniProtKB-KW"/>
</dbReference>
<reference evidence="6" key="2">
    <citation type="submission" date="2023-02" db="EMBL/GenBank/DDBJ databases">
        <authorList>
            <person name="Swenson N.G."/>
            <person name="Wegrzyn J.L."/>
            <person name="Mcevoy S.L."/>
        </authorList>
    </citation>
    <scope>NUCLEOTIDE SEQUENCE</scope>
    <source>
        <strain evidence="6">91603</strain>
        <tissue evidence="6">Leaf</tissue>
    </source>
</reference>
<dbReference type="AlphaFoldDB" id="A0AAD5NE50"/>
<protein>
    <recommendedName>
        <fullName evidence="5">BED-type domain-containing protein</fullName>
    </recommendedName>
</protein>
<evidence type="ECO:0000313" key="6">
    <source>
        <dbReference type="EMBL" id="KAI9153647.1"/>
    </source>
</evidence>
<evidence type="ECO:0000256" key="4">
    <source>
        <dbReference type="SAM" id="MobiDB-lite"/>
    </source>
</evidence>
<keyword evidence="3" id="KW-0862">Zinc</keyword>
<dbReference type="GO" id="GO:0003677">
    <property type="term" value="F:DNA binding"/>
    <property type="evidence" value="ECO:0007669"/>
    <property type="project" value="InterPro"/>
</dbReference>
<feature type="domain" description="BED-type" evidence="5">
    <location>
        <begin position="45"/>
        <end position="77"/>
    </location>
</feature>
<evidence type="ECO:0000259" key="5">
    <source>
        <dbReference type="Pfam" id="PF02892"/>
    </source>
</evidence>
<dbReference type="InterPro" id="IPR003656">
    <property type="entry name" value="Znf_BED"/>
</dbReference>